<dbReference type="PANTHER" id="PTHR22792:SF140">
    <property type="entry name" value="ACHILLES, ISOFORM A"/>
    <property type="match status" value="1"/>
</dbReference>
<dbReference type="SMART" id="SM00360">
    <property type="entry name" value="RRM"/>
    <property type="match status" value="2"/>
</dbReference>
<dbReference type="InterPro" id="IPR002344">
    <property type="entry name" value="Lupus_La"/>
</dbReference>
<sequence length="532" mass="59103">MSLVHLDDETAKKVIRQVEFYFSDSNLPRDRFLKKTIEESEDGLVGLSIICAFSRMRSHLGLGECKADDVPADKVLAVAETLRTSSSLKISEDGKRVGRSTELLNAEEVIEQVDSRTIAASPLPYDVKHEDVESFFGNYGKVNSVRLPRHIASKKLFCGTALVEFSSEEDANKVLKESLIHAGAELELKPKQDFDAERRALIENLENSNFGHGHQKNGRAGGEDNSYPKGLIVSFKLKSMSEDESKGHNSNVETETESEGKVLEEAGKPSEDSTVEDSKKESEDGVKEDTKKESKNEPGDSAMEDAKKECEDGATEEAKKESENKAIEDVNKESDDKTTEDVKGDGDGKTLEDTNKGSEETILREDIKSVFAKFGTVKYVDYTKGAESGYVRFEHPEGTERARAAAVLAEEGGLVVKNHIAILDPVTGDAEKEYWNKVREHQDRWRDSRGTRGRVVFNSFGAPKRIPKDFHQHDMRPQYLTGRNVLSGLASVRMLGVVALLFSVQLVSDFLFKVAVEESILYILLDSLDNLK</sequence>
<feature type="domain" description="XRRM" evidence="9">
    <location>
        <begin position="344"/>
        <end position="471"/>
    </location>
</feature>
<dbReference type="EMBL" id="KI395307">
    <property type="protein sequence ID" value="ERM98593.1"/>
    <property type="molecule type" value="Genomic_DNA"/>
</dbReference>
<gene>
    <name evidence="10" type="ORF">AMTR_s00109p00056900</name>
</gene>
<keyword evidence="2 5" id="KW-0694">RNA-binding</keyword>
<dbReference type="Gramene" id="ERM98593">
    <property type="protein sequence ID" value="ERM98593"/>
    <property type="gene ID" value="AMTR_s00109p00056900"/>
</dbReference>
<feature type="domain" description="HTH La-type RNA-binding" evidence="8">
    <location>
        <begin position="4"/>
        <end position="108"/>
    </location>
</feature>
<dbReference type="SMART" id="SM00715">
    <property type="entry name" value="LA"/>
    <property type="match status" value="1"/>
</dbReference>
<evidence type="ECO:0000256" key="6">
    <source>
        <dbReference type="SAM" id="MobiDB-lite"/>
    </source>
</evidence>
<evidence type="ECO:0000256" key="4">
    <source>
        <dbReference type="ARBA" id="ARBA00057261"/>
    </source>
</evidence>
<evidence type="ECO:0000259" key="7">
    <source>
        <dbReference type="PROSITE" id="PS50102"/>
    </source>
</evidence>
<dbReference type="PRINTS" id="PR00302">
    <property type="entry name" value="LUPUSLA"/>
</dbReference>
<keyword evidence="11" id="KW-1185">Reference proteome</keyword>
<dbReference type="Pfam" id="PF00076">
    <property type="entry name" value="RRM_1"/>
    <property type="match status" value="1"/>
</dbReference>
<evidence type="ECO:0000313" key="11">
    <source>
        <dbReference type="Proteomes" id="UP000017836"/>
    </source>
</evidence>
<dbReference type="SUPFAM" id="SSF54928">
    <property type="entry name" value="RNA-binding domain, RBD"/>
    <property type="match status" value="2"/>
</dbReference>
<dbReference type="AlphaFoldDB" id="W1NSD9"/>
<evidence type="ECO:0000256" key="5">
    <source>
        <dbReference type="PROSITE-ProRule" id="PRU00332"/>
    </source>
</evidence>
<evidence type="ECO:0000256" key="2">
    <source>
        <dbReference type="ARBA" id="ARBA00022884"/>
    </source>
</evidence>
<dbReference type="Gene3D" id="3.30.70.330">
    <property type="match status" value="2"/>
</dbReference>
<dbReference type="Gene3D" id="1.10.10.10">
    <property type="entry name" value="Winged helix-like DNA-binding domain superfamily/Winged helix DNA-binding domain"/>
    <property type="match status" value="1"/>
</dbReference>
<dbReference type="InterPro" id="IPR045180">
    <property type="entry name" value="La_dom_prot"/>
</dbReference>
<keyword evidence="3" id="KW-0539">Nucleus</keyword>
<dbReference type="GO" id="GO:0005634">
    <property type="term" value="C:nucleus"/>
    <property type="evidence" value="ECO:0000318"/>
    <property type="project" value="GO_Central"/>
</dbReference>
<proteinExistence type="predicted"/>
<dbReference type="PROSITE" id="PS50961">
    <property type="entry name" value="HTH_LA"/>
    <property type="match status" value="1"/>
</dbReference>
<dbReference type="InterPro" id="IPR035979">
    <property type="entry name" value="RBD_domain_sf"/>
</dbReference>
<dbReference type="PROSITE" id="PS50102">
    <property type="entry name" value="RRM"/>
    <property type="match status" value="1"/>
</dbReference>
<dbReference type="InterPro" id="IPR006630">
    <property type="entry name" value="La_HTH"/>
</dbReference>
<feature type="compositionally biased region" description="Basic and acidic residues" evidence="6">
    <location>
        <begin position="258"/>
        <end position="357"/>
    </location>
</feature>
<comment type="subcellular location">
    <subcellularLocation>
        <location evidence="1">Nucleus</location>
    </subcellularLocation>
</comment>
<evidence type="ECO:0008006" key="12">
    <source>
        <dbReference type="Google" id="ProtNLM"/>
    </source>
</evidence>
<organism evidence="10 11">
    <name type="scientific">Amborella trichopoda</name>
    <dbReference type="NCBI Taxonomy" id="13333"/>
    <lineage>
        <taxon>Eukaryota</taxon>
        <taxon>Viridiplantae</taxon>
        <taxon>Streptophyta</taxon>
        <taxon>Embryophyta</taxon>
        <taxon>Tracheophyta</taxon>
        <taxon>Spermatophyta</taxon>
        <taxon>Magnoliopsida</taxon>
        <taxon>Amborellales</taxon>
        <taxon>Amborellaceae</taxon>
        <taxon>Amborella</taxon>
    </lineage>
</organism>
<dbReference type="InterPro" id="IPR036388">
    <property type="entry name" value="WH-like_DNA-bd_sf"/>
</dbReference>
<evidence type="ECO:0000256" key="3">
    <source>
        <dbReference type="ARBA" id="ARBA00023242"/>
    </source>
</evidence>
<dbReference type="PROSITE" id="PS51939">
    <property type="entry name" value="XRRM"/>
    <property type="match status" value="1"/>
</dbReference>
<dbReference type="GO" id="GO:1990904">
    <property type="term" value="C:ribonucleoprotein complex"/>
    <property type="evidence" value="ECO:0007669"/>
    <property type="project" value="UniProtKB-UniRule"/>
</dbReference>
<dbReference type="CDD" id="cd12291">
    <property type="entry name" value="RRM1_La"/>
    <property type="match status" value="1"/>
</dbReference>
<dbReference type="InterPro" id="IPR014886">
    <property type="entry name" value="La_xRRM"/>
</dbReference>
<feature type="region of interest" description="Disordered" evidence="6">
    <location>
        <begin position="205"/>
        <end position="228"/>
    </location>
</feature>
<dbReference type="InterPro" id="IPR012677">
    <property type="entry name" value="Nucleotide-bd_a/b_plait_sf"/>
</dbReference>
<evidence type="ECO:0000313" key="10">
    <source>
        <dbReference type="EMBL" id="ERM98593.1"/>
    </source>
</evidence>
<dbReference type="InterPro" id="IPR000504">
    <property type="entry name" value="RRM_dom"/>
</dbReference>
<evidence type="ECO:0000259" key="8">
    <source>
        <dbReference type="PROSITE" id="PS50961"/>
    </source>
</evidence>
<dbReference type="FunFam" id="1.10.10.10:FF:000795">
    <property type="entry name" value="La protein 2"/>
    <property type="match status" value="1"/>
</dbReference>
<dbReference type="InterPro" id="IPR036390">
    <property type="entry name" value="WH_DNA-bd_sf"/>
</dbReference>
<dbReference type="SUPFAM" id="SSF46785">
    <property type="entry name" value="Winged helix' DNA-binding domain"/>
    <property type="match status" value="1"/>
</dbReference>
<dbReference type="PANTHER" id="PTHR22792">
    <property type="entry name" value="LUPUS LA PROTEIN-RELATED"/>
    <property type="match status" value="1"/>
</dbReference>
<dbReference type="STRING" id="13333.W1NSD9"/>
<dbReference type="GO" id="GO:0006396">
    <property type="term" value="P:RNA processing"/>
    <property type="evidence" value="ECO:0007669"/>
    <property type="project" value="InterPro"/>
</dbReference>
<feature type="domain" description="RRM" evidence="7">
    <location>
        <begin position="116"/>
        <end position="193"/>
    </location>
</feature>
<accession>W1NSD9</accession>
<name>W1NSD9_AMBTC</name>
<dbReference type="OMA" id="QFERSIY"/>
<reference evidence="11" key="1">
    <citation type="journal article" date="2013" name="Science">
        <title>The Amborella genome and the evolution of flowering plants.</title>
        <authorList>
            <consortium name="Amborella Genome Project"/>
        </authorList>
    </citation>
    <scope>NUCLEOTIDE SEQUENCE [LARGE SCALE GENOMIC DNA]</scope>
</reference>
<dbReference type="Pfam" id="PF08777">
    <property type="entry name" value="RRM_3"/>
    <property type="match status" value="1"/>
</dbReference>
<dbReference type="HOGENOM" id="CLU_051929_0_0_1"/>
<comment type="function">
    <text evidence="4">Binds to the 3' poly(U) terminus of nascent RNA polymerase III transcripts, protecting them from exonuclease digestion and facilitating their folding and maturation.</text>
</comment>
<dbReference type="eggNOG" id="KOG0118">
    <property type="taxonomic scope" value="Eukaryota"/>
</dbReference>
<evidence type="ECO:0000256" key="1">
    <source>
        <dbReference type="ARBA" id="ARBA00004123"/>
    </source>
</evidence>
<protein>
    <recommendedName>
        <fullName evidence="12">La protein 1</fullName>
    </recommendedName>
</protein>
<dbReference type="GO" id="GO:0003729">
    <property type="term" value="F:mRNA binding"/>
    <property type="evidence" value="ECO:0000318"/>
    <property type="project" value="GO_Central"/>
</dbReference>
<dbReference type="Pfam" id="PF05383">
    <property type="entry name" value="La"/>
    <property type="match status" value="1"/>
</dbReference>
<dbReference type="CDD" id="cd08030">
    <property type="entry name" value="LA_like_plant"/>
    <property type="match status" value="1"/>
</dbReference>
<evidence type="ECO:0000259" key="9">
    <source>
        <dbReference type="PROSITE" id="PS51939"/>
    </source>
</evidence>
<feature type="region of interest" description="Disordered" evidence="6">
    <location>
        <begin position="241"/>
        <end position="357"/>
    </location>
</feature>
<dbReference type="Proteomes" id="UP000017836">
    <property type="component" value="Unassembled WGS sequence"/>
</dbReference>